<reference evidence="2 3" key="1">
    <citation type="submission" date="2024-08" db="EMBL/GenBank/DDBJ databases">
        <title>Mycobacterium servetensis sp. nov., a novel rapid-growing mycobacterial species recovered from a human patient in Zaragoza, Spain.</title>
        <authorList>
            <person name="Tristancho-Baro A.I."/>
            <person name="Buenestado-Serrano S."/>
            <person name="Garcia De Viedma D."/>
            <person name="Milagro-Beamonte A."/>
            <person name="Burillo N."/>
            <person name="Sanz S."/>
            <person name="Lopez-Calleja A.I."/>
            <person name="Penas-Utrilla D."/>
            <person name="Guardingo M."/>
            <person name="Garcia M.J."/>
            <person name="Vinuelas-Bayon J."/>
        </authorList>
    </citation>
    <scope>NUCLEOTIDE SEQUENCE [LARGE SCALE GENOMIC DNA]</scope>
    <source>
        <strain evidence="3">HUMS_12744610</strain>
    </source>
</reference>
<evidence type="ECO:0000256" key="1">
    <source>
        <dbReference type="SAM" id="MobiDB-lite"/>
    </source>
</evidence>
<sequence length="393" mass="43352">MHARVVEQAAQLRLRGARQWVLTAVLWLLCERWTKIADDQLRLSQIVDEISRRGGRRYDLKTVGRALAALAGHELISYQPAQGRGGFAVVAIHGQFVRDIAVLQRDKSGRVITQSVTFSDGVPISSPKGIPHYSPSPRSSTQPHTTRPVEVDVRPGELSYILRSLPAPLDELPRHLRWLLGREIRIKLSRGFLPEQILHILGKQLPAGLGAPYKLAMWRLRNNMRDVGPRLKPLQAQWDREDAARARRAAKQATTCWYSDVAAVTTPDQRRTILQAHEVKFGAGIPDPIAALANAGARAQRLHPEMSLAAALHRWVHDTLSQGEQDADSATTAGGTDLLLDLAVNGCIQCHDPHAPLRTEMPLPAPVCDRCWPAMAADFTAGPADDELARECA</sequence>
<dbReference type="EMBL" id="JBGEDP010000003">
    <property type="protein sequence ID" value="MEY8019053.1"/>
    <property type="molecule type" value="Genomic_DNA"/>
</dbReference>
<proteinExistence type="predicted"/>
<organism evidence="2 3">
    <name type="scientific">Mycobacterium servetii</name>
    <dbReference type="NCBI Taxonomy" id="3237418"/>
    <lineage>
        <taxon>Bacteria</taxon>
        <taxon>Bacillati</taxon>
        <taxon>Actinomycetota</taxon>
        <taxon>Actinomycetes</taxon>
        <taxon>Mycobacteriales</taxon>
        <taxon>Mycobacteriaceae</taxon>
        <taxon>Mycobacterium</taxon>
    </lineage>
</organism>
<feature type="compositionally biased region" description="Polar residues" evidence="1">
    <location>
        <begin position="136"/>
        <end position="145"/>
    </location>
</feature>
<keyword evidence="3" id="KW-1185">Reference proteome</keyword>
<name>A0ABV4CA51_9MYCO</name>
<feature type="region of interest" description="Disordered" evidence="1">
    <location>
        <begin position="123"/>
        <end position="148"/>
    </location>
</feature>
<comment type="caution">
    <text evidence="2">The sequence shown here is derived from an EMBL/GenBank/DDBJ whole genome shotgun (WGS) entry which is preliminary data.</text>
</comment>
<accession>A0ABV4CA51</accession>
<evidence type="ECO:0000313" key="3">
    <source>
        <dbReference type="Proteomes" id="UP001564760"/>
    </source>
</evidence>
<evidence type="ECO:0000313" key="2">
    <source>
        <dbReference type="EMBL" id="MEY8019053.1"/>
    </source>
</evidence>
<dbReference type="Proteomes" id="UP001564760">
    <property type="component" value="Unassembled WGS sequence"/>
</dbReference>
<gene>
    <name evidence="2" type="ORF">AB8998_30855</name>
</gene>
<dbReference type="RefSeq" id="WP_369742084.1">
    <property type="nucleotide sequence ID" value="NZ_JBGEDP010000003.1"/>
</dbReference>
<protein>
    <submittedName>
        <fullName evidence="2">Uncharacterized protein</fullName>
    </submittedName>
</protein>